<feature type="transmembrane region" description="Helical" evidence="1">
    <location>
        <begin position="110"/>
        <end position="134"/>
    </location>
</feature>
<protein>
    <submittedName>
        <fullName evidence="3">Uncharacterized protein LOC106746658</fullName>
    </submittedName>
</protein>
<keyword evidence="2" id="KW-1185">Reference proteome</keyword>
<dbReference type="KEGG" id="dqu:106746658"/>
<keyword evidence="1" id="KW-1133">Transmembrane helix</keyword>
<feature type="transmembrane region" description="Helical" evidence="1">
    <location>
        <begin position="23"/>
        <end position="53"/>
    </location>
</feature>
<organism evidence="2 3">
    <name type="scientific">Dinoponera quadriceps</name>
    <name type="common">South American ant</name>
    <dbReference type="NCBI Taxonomy" id="609295"/>
    <lineage>
        <taxon>Eukaryota</taxon>
        <taxon>Metazoa</taxon>
        <taxon>Ecdysozoa</taxon>
        <taxon>Arthropoda</taxon>
        <taxon>Hexapoda</taxon>
        <taxon>Insecta</taxon>
        <taxon>Pterygota</taxon>
        <taxon>Neoptera</taxon>
        <taxon>Endopterygota</taxon>
        <taxon>Hymenoptera</taxon>
        <taxon>Apocrita</taxon>
        <taxon>Aculeata</taxon>
        <taxon>Formicoidea</taxon>
        <taxon>Formicidae</taxon>
        <taxon>Ponerinae</taxon>
        <taxon>Ponerini</taxon>
        <taxon>Dinoponera</taxon>
    </lineage>
</organism>
<accession>A0A6P3XKK9</accession>
<dbReference type="RefSeq" id="XP_014478940.1">
    <property type="nucleotide sequence ID" value="XM_014623454.1"/>
</dbReference>
<dbReference type="GeneID" id="106746658"/>
<proteinExistence type="predicted"/>
<evidence type="ECO:0000256" key="1">
    <source>
        <dbReference type="SAM" id="Phobius"/>
    </source>
</evidence>
<evidence type="ECO:0000313" key="2">
    <source>
        <dbReference type="Proteomes" id="UP000515204"/>
    </source>
</evidence>
<sequence length="143" mass="16452">MNKSRPLLTIQIITEYFIGQEAFFYLILMYTSIAICILATVEIATGTMLIGYYKHVCAMFKIASYRIEQAMKTNVQQHIGLRKEIMIRMIGKIIHAVDIHRKAMKSSKYLLTNFEGSFFVLIIFGVISLSLNLFRLESTSIRT</sequence>
<evidence type="ECO:0000313" key="3">
    <source>
        <dbReference type="RefSeq" id="XP_014478940.1"/>
    </source>
</evidence>
<dbReference type="OrthoDB" id="7550533at2759"/>
<dbReference type="AlphaFoldDB" id="A0A6P3XKK9"/>
<dbReference type="Proteomes" id="UP000515204">
    <property type="component" value="Unplaced"/>
</dbReference>
<name>A0A6P3XKK9_DINQU</name>
<reference evidence="3" key="1">
    <citation type="submission" date="2025-08" db="UniProtKB">
        <authorList>
            <consortium name="RefSeq"/>
        </authorList>
    </citation>
    <scope>IDENTIFICATION</scope>
</reference>
<keyword evidence="1" id="KW-0472">Membrane</keyword>
<keyword evidence="1" id="KW-0812">Transmembrane</keyword>
<gene>
    <name evidence="3" type="primary">LOC106746658</name>
</gene>